<accession>A0ABS6YYT1</accession>
<sequence length="320" mass="34952">MYHLLGPGYRIDESKRRVSAPLVIGGMNTGVNIEVRAGGSAVDFQTVPALMYSHPEITLGMVKTHQALATYALFPVTAVFAPLTKSPGIIMWDPASHPTWRGIADIGKSDVKVLVSPGALYTSLLVREGLIKPSQIDASYDGTPTKFVTNPTMAMQGFATYEPYYYQHHVPAWGKPLKYQLLADVGYDEYEGTLAVRAGSLRPLSACLSKLVPILQRSQIEYINNPGPTNQLITEVVRKYNDGWGYNRETADYAAQLMRSSKIVANDSSGPLGGMDPGRMQSILTAYSTSYQEAGAKIKRGLTVANVATNEFIDKNITLR</sequence>
<gene>
    <name evidence="1" type="ORF">GPJ59_01675</name>
</gene>
<dbReference type="RefSeq" id="WP_219664474.1">
    <property type="nucleotide sequence ID" value="NZ_WTFF01000005.1"/>
</dbReference>
<keyword evidence="2" id="KW-1185">Reference proteome</keyword>
<dbReference type="Gene3D" id="3.40.190.10">
    <property type="entry name" value="Periplasmic binding protein-like II"/>
    <property type="match status" value="1"/>
</dbReference>
<protein>
    <submittedName>
        <fullName evidence="1">ABC transporter substrate-binding protein</fullName>
    </submittedName>
</protein>
<organism evidence="1 2">
    <name type="scientific">Streptomyces bambusae</name>
    <dbReference type="NCBI Taxonomy" id="1550616"/>
    <lineage>
        <taxon>Bacteria</taxon>
        <taxon>Bacillati</taxon>
        <taxon>Actinomycetota</taxon>
        <taxon>Actinomycetes</taxon>
        <taxon>Kitasatosporales</taxon>
        <taxon>Streptomycetaceae</taxon>
        <taxon>Streptomyces</taxon>
    </lineage>
</organism>
<proteinExistence type="predicted"/>
<dbReference type="EMBL" id="WTFF01000005">
    <property type="protein sequence ID" value="MBW5480640.1"/>
    <property type="molecule type" value="Genomic_DNA"/>
</dbReference>
<evidence type="ECO:0000313" key="1">
    <source>
        <dbReference type="EMBL" id="MBW5480640.1"/>
    </source>
</evidence>
<evidence type="ECO:0000313" key="2">
    <source>
        <dbReference type="Proteomes" id="UP000812013"/>
    </source>
</evidence>
<reference evidence="1 2" key="1">
    <citation type="submission" date="2019-12" db="EMBL/GenBank/DDBJ databases">
        <title>Genome sequence of Streptomyces bambusae.</title>
        <authorList>
            <person name="Bansal K."/>
            <person name="Choksket S."/>
            <person name="Korpole S."/>
            <person name="Patil P.B."/>
        </authorList>
    </citation>
    <scope>NUCLEOTIDE SEQUENCE [LARGE SCALE GENOMIC DNA]</scope>
    <source>
        <strain evidence="1 2">SK60</strain>
    </source>
</reference>
<name>A0ABS6YYT1_9ACTN</name>
<comment type="caution">
    <text evidence="1">The sequence shown here is derived from an EMBL/GenBank/DDBJ whole genome shotgun (WGS) entry which is preliminary data.</text>
</comment>
<dbReference type="Proteomes" id="UP000812013">
    <property type="component" value="Unassembled WGS sequence"/>
</dbReference>